<dbReference type="InterPro" id="IPR027417">
    <property type="entry name" value="P-loop_NTPase"/>
</dbReference>
<accession>A0A7C0Y584</accession>
<organism evidence="1">
    <name type="scientific">Desulfofervidus auxilii</name>
    <dbReference type="NCBI Taxonomy" id="1621989"/>
    <lineage>
        <taxon>Bacteria</taxon>
        <taxon>Pseudomonadati</taxon>
        <taxon>Thermodesulfobacteriota</taxon>
        <taxon>Candidatus Desulfofervidia</taxon>
        <taxon>Candidatus Desulfofervidales</taxon>
        <taxon>Candidatus Desulfofervidaceae</taxon>
        <taxon>Candidatus Desulfofervidus</taxon>
    </lineage>
</organism>
<dbReference type="Gene3D" id="3.40.50.300">
    <property type="entry name" value="P-loop containing nucleotide triphosphate hydrolases"/>
    <property type="match status" value="1"/>
</dbReference>
<dbReference type="EMBL" id="DRBS01000307">
    <property type="protein sequence ID" value="HDD44837.1"/>
    <property type="molecule type" value="Genomic_DNA"/>
</dbReference>
<protein>
    <recommendedName>
        <fullName evidence="2">Terminase large subunit gp17-like C-terminal domain-containing protein</fullName>
    </recommendedName>
</protein>
<dbReference type="Gene3D" id="3.30.420.240">
    <property type="match status" value="1"/>
</dbReference>
<proteinExistence type="predicted"/>
<comment type="caution">
    <text evidence="1">The sequence shown here is derived from an EMBL/GenBank/DDBJ whole genome shotgun (WGS) entry which is preliminary data.</text>
</comment>
<evidence type="ECO:0000313" key="1">
    <source>
        <dbReference type="EMBL" id="HDD44837.1"/>
    </source>
</evidence>
<dbReference type="AlphaFoldDB" id="A0A7C0Y584"/>
<reference evidence="1" key="1">
    <citation type="journal article" date="2020" name="mSystems">
        <title>Genome- and Community-Level Interaction Insights into Carbon Utilization and Element Cycling Functions of Hydrothermarchaeota in Hydrothermal Sediment.</title>
        <authorList>
            <person name="Zhou Z."/>
            <person name="Liu Y."/>
            <person name="Xu W."/>
            <person name="Pan J."/>
            <person name="Luo Z.H."/>
            <person name="Li M."/>
        </authorList>
    </citation>
    <scope>NUCLEOTIDE SEQUENCE [LARGE SCALE GENOMIC DNA]</scope>
    <source>
        <strain evidence="1">HyVt-233</strain>
    </source>
</reference>
<dbReference type="Proteomes" id="UP000886289">
    <property type="component" value="Unassembled WGS sequence"/>
</dbReference>
<sequence>MYLTQQQIKEELLQLYRQKEYLLKRELFKKDLFELCHLVGFTNLSKKSNCHRDLCRAIEATEGKYLYRLFLFPRGHFKTSIIAIANTVRNILNNPNIRILLVSSTMENAKKVLNIIKNIFRLCPDFRKYFPEYCPAEDVKEWGTQTAFTVPNRTNFVLKEATVEVAGIGQTIVGRHFDKIVLSDIVTPENVTTPAQIQKVKDWVEYCISLLHNPEKNPIDMEGTRYDFNDVYGDWEEKAKQKNSQFFVYKRPAIIINEKGEEEPLFPERFSIAGLKKLQETQGSYKFAGQYMLEPIDEETAPFKKKDIKYIERKRLPRVDNKLPPRFMAIDVAISEDKKADYSVITTAVFDNDNNEYIVDIEYGRWNTNTLLKNIIRAYKKWTPQVMAIETVAFQKMLVNVLYELSNREGVILPIKEIPRNTHTSKNYRIMSLQWRFAQHKILFCDDLDKSFIENQIIRYNPDRKHNADDLLDTLADLEEIKIVPKQKTVSEYEQYPMKRFVDWLLRTDVEENEEFSFYEDEEGIENEYYCYDNFSSSFASF</sequence>
<name>A0A7C0Y584_DESA2</name>
<gene>
    <name evidence="1" type="ORF">ENG63_08280</name>
</gene>
<evidence type="ECO:0008006" key="2">
    <source>
        <dbReference type="Google" id="ProtNLM"/>
    </source>
</evidence>